<feature type="region of interest" description="Disordered" evidence="1">
    <location>
        <begin position="276"/>
        <end position="322"/>
    </location>
</feature>
<name>A0A9P4TXM5_9PEZI</name>
<evidence type="ECO:0000313" key="2">
    <source>
        <dbReference type="EMBL" id="KAF2428992.1"/>
    </source>
</evidence>
<dbReference type="EMBL" id="MU007051">
    <property type="protein sequence ID" value="KAF2428992.1"/>
    <property type="molecule type" value="Genomic_DNA"/>
</dbReference>
<gene>
    <name evidence="2" type="ORF">EJ08DRAFT_309478</name>
</gene>
<sequence length="380" mass="41952">MNSFLGPAKHMPLDVFKPVLEKSLLAEGVVGFLPKALVQGNWYPEVMNLVYANPLYDSFDTITQAKEAGLFLNANTGDLSPVFRVELILGKLNGDDEGTRPLRRAIVQAVAVLDDLPSGRFDVAKTDGIFIPALVKNLVAMYPLPELAKAYQVQAPSTSGEIPVPNPRGLSYEEGCDHFASMDPRIEWSDCGMDSIRNALCIAVALDDADLVTEICTLHPSEAHTLYNLFGSPVSLAIRQNCHAALRVLLELRVFGQILGIEHHCCHRYCPSAPSDGEKRDYRHGHVEEPEDPAYGYEDDDDDNEYEGEDEDPDPNGDPRGIYYTDSLALVEAVLLDNTEAVDLILSNSDLREHLPLYVGVKSDSREQLEAYDAAQLSFF</sequence>
<organism evidence="2 3">
    <name type="scientific">Tothia fuscella</name>
    <dbReference type="NCBI Taxonomy" id="1048955"/>
    <lineage>
        <taxon>Eukaryota</taxon>
        <taxon>Fungi</taxon>
        <taxon>Dikarya</taxon>
        <taxon>Ascomycota</taxon>
        <taxon>Pezizomycotina</taxon>
        <taxon>Dothideomycetes</taxon>
        <taxon>Pleosporomycetidae</taxon>
        <taxon>Venturiales</taxon>
        <taxon>Cylindrosympodiaceae</taxon>
        <taxon>Tothia</taxon>
    </lineage>
</organism>
<evidence type="ECO:0000313" key="3">
    <source>
        <dbReference type="Proteomes" id="UP000800235"/>
    </source>
</evidence>
<evidence type="ECO:0000256" key="1">
    <source>
        <dbReference type="SAM" id="MobiDB-lite"/>
    </source>
</evidence>
<protein>
    <submittedName>
        <fullName evidence="2">Uncharacterized protein</fullName>
    </submittedName>
</protein>
<feature type="compositionally biased region" description="Acidic residues" evidence="1">
    <location>
        <begin position="289"/>
        <end position="315"/>
    </location>
</feature>
<feature type="compositionally biased region" description="Basic and acidic residues" evidence="1">
    <location>
        <begin position="276"/>
        <end position="288"/>
    </location>
</feature>
<reference evidence="2" key="1">
    <citation type="journal article" date="2020" name="Stud. Mycol.">
        <title>101 Dothideomycetes genomes: a test case for predicting lifestyles and emergence of pathogens.</title>
        <authorList>
            <person name="Haridas S."/>
            <person name="Albert R."/>
            <person name="Binder M."/>
            <person name="Bloem J."/>
            <person name="Labutti K."/>
            <person name="Salamov A."/>
            <person name="Andreopoulos B."/>
            <person name="Baker S."/>
            <person name="Barry K."/>
            <person name="Bills G."/>
            <person name="Bluhm B."/>
            <person name="Cannon C."/>
            <person name="Castanera R."/>
            <person name="Culley D."/>
            <person name="Daum C."/>
            <person name="Ezra D."/>
            <person name="Gonzalez J."/>
            <person name="Henrissat B."/>
            <person name="Kuo A."/>
            <person name="Liang C."/>
            <person name="Lipzen A."/>
            <person name="Lutzoni F."/>
            <person name="Magnuson J."/>
            <person name="Mondo S."/>
            <person name="Nolan M."/>
            <person name="Ohm R."/>
            <person name="Pangilinan J."/>
            <person name="Park H.-J."/>
            <person name="Ramirez L."/>
            <person name="Alfaro M."/>
            <person name="Sun H."/>
            <person name="Tritt A."/>
            <person name="Yoshinaga Y."/>
            <person name="Zwiers L.-H."/>
            <person name="Turgeon B."/>
            <person name="Goodwin S."/>
            <person name="Spatafora J."/>
            <person name="Crous P."/>
            <person name="Grigoriev I."/>
        </authorList>
    </citation>
    <scope>NUCLEOTIDE SEQUENCE</scope>
    <source>
        <strain evidence="2">CBS 130266</strain>
    </source>
</reference>
<accession>A0A9P4TXM5</accession>
<comment type="caution">
    <text evidence="2">The sequence shown here is derived from an EMBL/GenBank/DDBJ whole genome shotgun (WGS) entry which is preliminary data.</text>
</comment>
<proteinExistence type="predicted"/>
<dbReference type="Proteomes" id="UP000800235">
    <property type="component" value="Unassembled WGS sequence"/>
</dbReference>
<dbReference type="AlphaFoldDB" id="A0A9P4TXM5"/>
<keyword evidence="3" id="KW-1185">Reference proteome</keyword>